<evidence type="ECO:0000256" key="3">
    <source>
        <dbReference type="ARBA" id="ARBA00022603"/>
    </source>
</evidence>
<dbReference type="RefSeq" id="WP_154061442.1">
    <property type="nucleotide sequence ID" value="NZ_LR217717.1"/>
</dbReference>
<evidence type="ECO:0000313" key="10">
    <source>
        <dbReference type="EMBL" id="VFP83569.1"/>
    </source>
</evidence>
<evidence type="ECO:0000256" key="7">
    <source>
        <dbReference type="HAMAP-Rule" id="MF_00607"/>
    </source>
</evidence>
<keyword evidence="2 7" id="KW-0698">rRNA processing</keyword>
<dbReference type="EC" id="2.1.1.182" evidence="7"/>
<keyword evidence="6 7" id="KW-0694">RNA-binding</keyword>
<dbReference type="InterPro" id="IPR001737">
    <property type="entry name" value="KsgA/Erm"/>
</dbReference>
<dbReference type="AlphaFoldDB" id="A0A451DB45"/>
<gene>
    <name evidence="7 10" type="primary">rsmA</name>
    <name evidence="7" type="synonym">ksgA</name>
    <name evidence="10" type="ORF">BUCILAFE3058_096</name>
</gene>
<organism evidence="10 11">
    <name type="scientific">Buchnera aphidicola</name>
    <name type="common">Cinara laricifoliae</name>
    <dbReference type="NCBI Taxonomy" id="2518977"/>
    <lineage>
        <taxon>Bacteria</taxon>
        <taxon>Pseudomonadati</taxon>
        <taxon>Pseudomonadota</taxon>
        <taxon>Gammaproteobacteria</taxon>
        <taxon>Enterobacterales</taxon>
        <taxon>Erwiniaceae</taxon>
        <taxon>Buchnera</taxon>
    </lineage>
</organism>
<protein>
    <recommendedName>
        <fullName evidence="7">Ribosomal RNA small subunit methyltransferase A</fullName>
        <ecNumber evidence="7">2.1.1.182</ecNumber>
    </recommendedName>
    <alternativeName>
        <fullName evidence="7">16S rRNA (adenine(1518)-N(6)/adenine(1519)-N(6))-dimethyltransferase</fullName>
    </alternativeName>
    <alternativeName>
        <fullName evidence="7">16S rRNA dimethyladenosine transferase</fullName>
    </alternativeName>
    <alternativeName>
        <fullName evidence="7">16S rRNA dimethylase</fullName>
    </alternativeName>
    <alternativeName>
        <fullName evidence="7">S-adenosylmethionine-6-N', N'-adenosyl(rRNA) dimethyltransferase</fullName>
    </alternativeName>
</protein>
<feature type="binding site" evidence="7 8">
    <location>
        <position position="113"/>
    </location>
    <ligand>
        <name>S-adenosyl-L-methionine</name>
        <dbReference type="ChEBI" id="CHEBI:59789"/>
    </ligand>
</feature>
<dbReference type="InterPro" id="IPR023165">
    <property type="entry name" value="rRNA_Ade_diMease-like_C"/>
</dbReference>
<reference evidence="10 11" key="1">
    <citation type="submission" date="2019-02" db="EMBL/GenBank/DDBJ databases">
        <authorList>
            <person name="Manzano-Marin A."/>
            <person name="Manzano-Marin A."/>
        </authorList>
    </citation>
    <scope>NUCLEOTIDE SEQUENCE [LARGE SCALE GENOMIC DNA]</scope>
    <source>
        <strain evidence="10 11">BuCilaricifoliae</strain>
    </source>
</reference>
<dbReference type="Gene3D" id="3.40.50.150">
    <property type="entry name" value="Vaccinia Virus protein VP39"/>
    <property type="match status" value="1"/>
</dbReference>
<evidence type="ECO:0000256" key="4">
    <source>
        <dbReference type="ARBA" id="ARBA00022679"/>
    </source>
</evidence>
<keyword evidence="5 7" id="KW-0949">S-adenosyl-L-methionine</keyword>
<feature type="binding site" evidence="7 8">
    <location>
        <position position="66"/>
    </location>
    <ligand>
        <name>S-adenosyl-L-methionine</name>
        <dbReference type="ChEBI" id="CHEBI:59789"/>
    </ligand>
</feature>
<dbReference type="EMBL" id="LR217717">
    <property type="protein sequence ID" value="VFP83569.1"/>
    <property type="molecule type" value="Genomic_DNA"/>
</dbReference>
<feature type="binding site" evidence="7 8">
    <location>
        <position position="90"/>
    </location>
    <ligand>
        <name>S-adenosyl-L-methionine</name>
        <dbReference type="ChEBI" id="CHEBI:59789"/>
    </ligand>
</feature>
<name>A0A451DB45_9GAMM</name>
<keyword evidence="4 7" id="KW-0808">Transferase</keyword>
<dbReference type="GO" id="GO:0003723">
    <property type="term" value="F:RNA binding"/>
    <property type="evidence" value="ECO:0007669"/>
    <property type="project" value="UniProtKB-UniRule"/>
</dbReference>
<dbReference type="GO" id="GO:0005829">
    <property type="term" value="C:cytosol"/>
    <property type="evidence" value="ECO:0007669"/>
    <property type="project" value="TreeGrafter"/>
</dbReference>
<dbReference type="GO" id="GO:0052908">
    <property type="term" value="F:16S rRNA (adenine(1518)-N(6)/adenine(1519)-N(6))-dimethyltransferase activity"/>
    <property type="evidence" value="ECO:0007669"/>
    <property type="project" value="UniProtKB-EC"/>
</dbReference>
<dbReference type="NCBIfam" id="TIGR00755">
    <property type="entry name" value="ksgA"/>
    <property type="match status" value="1"/>
</dbReference>
<feature type="binding site" evidence="7 8">
    <location>
        <position position="18"/>
    </location>
    <ligand>
        <name>S-adenosyl-L-methionine</name>
        <dbReference type="ChEBI" id="CHEBI:59789"/>
    </ligand>
</feature>
<dbReference type="HAMAP" id="MF_00607">
    <property type="entry name" value="16SrRNA_methyltr_A"/>
    <property type="match status" value="1"/>
</dbReference>
<sequence>MNRFIYKKHIPVKRFGQNFLKNKTIINKIIQKIYLNKVDNFIEIGPGLGALTFPICNIVNTITVLEIDENIISFLLQSKYSKKIKIILTDVMKFDFQYFFSLNKNILYRLVGNLPYSISTCLLIELIQYNSYIFDMNFMFQKEVACRLLATPSSKEYGKLSVLAQYFYKIIPICSIDKYNFFPNPKIDSMFLRFIPYRVHNQNQINRYFFALEKITRVAFQHRRKFLIKNLFKLFSQKTLLKFNISPFSRAEDVSVHQYSLLAKNFLKLYDSF</sequence>
<comment type="subcellular location">
    <subcellularLocation>
        <location evidence="7">Cytoplasm</location>
    </subcellularLocation>
</comment>
<dbReference type="Proteomes" id="UP000294349">
    <property type="component" value="Chromosome"/>
</dbReference>
<proteinExistence type="inferred from homology"/>
<dbReference type="Gene3D" id="1.10.8.100">
    <property type="entry name" value="Ribosomal RNA adenine dimethylase-like, domain 2"/>
    <property type="match status" value="1"/>
</dbReference>
<feature type="binding site" evidence="7 8">
    <location>
        <position position="20"/>
    </location>
    <ligand>
        <name>S-adenosyl-L-methionine</name>
        <dbReference type="ChEBI" id="CHEBI:59789"/>
    </ligand>
</feature>
<dbReference type="InterPro" id="IPR029063">
    <property type="entry name" value="SAM-dependent_MTases_sf"/>
</dbReference>
<evidence type="ECO:0000256" key="8">
    <source>
        <dbReference type="PROSITE-ProRule" id="PRU01026"/>
    </source>
</evidence>
<feature type="domain" description="Ribosomal RNA adenine methylase transferase N-terminal" evidence="9">
    <location>
        <begin position="25"/>
        <end position="198"/>
    </location>
</feature>
<feature type="binding site" evidence="7 8">
    <location>
        <position position="45"/>
    </location>
    <ligand>
        <name>S-adenosyl-L-methionine</name>
        <dbReference type="ChEBI" id="CHEBI:59789"/>
    </ligand>
</feature>
<comment type="similarity">
    <text evidence="7">Belongs to the class I-like SAM-binding methyltransferase superfamily. rRNA adenine N(6)-methyltransferase family. RsmA subfamily.</text>
</comment>
<comment type="function">
    <text evidence="7">Specifically dimethylates two adjacent adenosines (A1518 and A1519) in the loop of a conserved hairpin near the 3'-end of 16S rRNA in the 30S particle. May play a critical role in biogenesis of 30S subunits.</text>
</comment>
<dbReference type="InterPro" id="IPR011530">
    <property type="entry name" value="rRNA_adenine_dimethylase"/>
</dbReference>
<accession>A0A451DB45</accession>
<dbReference type="SUPFAM" id="SSF53335">
    <property type="entry name" value="S-adenosyl-L-methionine-dependent methyltransferases"/>
    <property type="match status" value="1"/>
</dbReference>
<evidence type="ECO:0000256" key="6">
    <source>
        <dbReference type="ARBA" id="ARBA00022884"/>
    </source>
</evidence>
<evidence type="ECO:0000313" key="11">
    <source>
        <dbReference type="Proteomes" id="UP000294349"/>
    </source>
</evidence>
<evidence type="ECO:0000256" key="5">
    <source>
        <dbReference type="ARBA" id="ARBA00022691"/>
    </source>
</evidence>
<dbReference type="PANTHER" id="PTHR11727:SF7">
    <property type="entry name" value="DIMETHYLADENOSINE TRANSFERASE-RELATED"/>
    <property type="match status" value="1"/>
</dbReference>
<dbReference type="SMART" id="SM00650">
    <property type="entry name" value="rADc"/>
    <property type="match status" value="1"/>
</dbReference>
<evidence type="ECO:0000256" key="1">
    <source>
        <dbReference type="ARBA" id="ARBA00022490"/>
    </source>
</evidence>
<dbReference type="Pfam" id="PF00398">
    <property type="entry name" value="RrnaAD"/>
    <property type="match status" value="1"/>
</dbReference>
<dbReference type="PANTHER" id="PTHR11727">
    <property type="entry name" value="DIMETHYLADENOSINE TRANSFERASE"/>
    <property type="match status" value="1"/>
</dbReference>
<comment type="catalytic activity">
    <reaction evidence="7">
        <text>adenosine(1518)/adenosine(1519) in 16S rRNA + 4 S-adenosyl-L-methionine = N(6)-dimethyladenosine(1518)/N(6)-dimethyladenosine(1519) in 16S rRNA + 4 S-adenosyl-L-homocysteine + 4 H(+)</text>
        <dbReference type="Rhea" id="RHEA:19609"/>
        <dbReference type="Rhea" id="RHEA-COMP:10232"/>
        <dbReference type="Rhea" id="RHEA-COMP:10233"/>
        <dbReference type="ChEBI" id="CHEBI:15378"/>
        <dbReference type="ChEBI" id="CHEBI:57856"/>
        <dbReference type="ChEBI" id="CHEBI:59789"/>
        <dbReference type="ChEBI" id="CHEBI:74411"/>
        <dbReference type="ChEBI" id="CHEBI:74493"/>
        <dbReference type="EC" id="2.1.1.182"/>
    </reaction>
</comment>
<keyword evidence="3 7" id="KW-0489">Methyltransferase</keyword>
<evidence type="ECO:0000259" key="9">
    <source>
        <dbReference type="SMART" id="SM00650"/>
    </source>
</evidence>
<keyword evidence="1 7" id="KW-0963">Cytoplasm</keyword>
<dbReference type="PROSITE" id="PS51689">
    <property type="entry name" value="SAM_RNA_A_N6_MT"/>
    <property type="match status" value="1"/>
</dbReference>
<dbReference type="InterPro" id="IPR020598">
    <property type="entry name" value="rRNA_Ade_methylase_Trfase_N"/>
</dbReference>
<evidence type="ECO:0000256" key="2">
    <source>
        <dbReference type="ARBA" id="ARBA00022552"/>
    </source>
</evidence>
<dbReference type="OrthoDB" id="9814755at2"/>